<dbReference type="EMBL" id="JANPWB010000007">
    <property type="protein sequence ID" value="KAJ1171625.1"/>
    <property type="molecule type" value="Genomic_DNA"/>
</dbReference>
<sequence length="127" mass="13454">MKSAMASLKGFQGGARTGGLLLRGLRGFIKVSGFILQLGGEEFHFPASGLAFGASGLYAGVSGEPDGCWAGHCFLLRMLLLLGLLRVGSVASAAVSRCTGVVLIWEPSWKKVQISRTVFIVPLRLLF</sequence>
<reference evidence="1" key="1">
    <citation type="journal article" date="2022" name="bioRxiv">
        <title>Sequencing and chromosome-scale assembly of the giantPleurodeles waltlgenome.</title>
        <authorList>
            <person name="Brown T."/>
            <person name="Elewa A."/>
            <person name="Iarovenko S."/>
            <person name="Subramanian E."/>
            <person name="Araus A.J."/>
            <person name="Petzold A."/>
            <person name="Susuki M."/>
            <person name="Suzuki K.-i.T."/>
            <person name="Hayashi T."/>
            <person name="Toyoda A."/>
            <person name="Oliveira C."/>
            <person name="Osipova E."/>
            <person name="Leigh N.D."/>
            <person name="Simon A."/>
            <person name="Yun M.H."/>
        </authorList>
    </citation>
    <scope>NUCLEOTIDE SEQUENCE</scope>
    <source>
        <strain evidence="1">20211129_DDA</strain>
        <tissue evidence="1">Liver</tissue>
    </source>
</reference>
<comment type="caution">
    <text evidence="1">The sequence shown here is derived from an EMBL/GenBank/DDBJ whole genome shotgun (WGS) entry which is preliminary data.</text>
</comment>
<proteinExistence type="predicted"/>
<evidence type="ECO:0000313" key="1">
    <source>
        <dbReference type="EMBL" id="KAJ1171625.1"/>
    </source>
</evidence>
<dbReference type="Proteomes" id="UP001066276">
    <property type="component" value="Chromosome 4_1"/>
</dbReference>
<keyword evidence="2" id="KW-1185">Reference proteome</keyword>
<organism evidence="1 2">
    <name type="scientific">Pleurodeles waltl</name>
    <name type="common">Iberian ribbed newt</name>
    <dbReference type="NCBI Taxonomy" id="8319"/>
    <lineage>
        <taxon>Eukaryota</taxon>
        <taxon>Metazoa</taxon>
        <taxon>Chordata</taxon>
        <taxon>Craniata</taxon>
        <taxon>Vertebrata</taxon>
        <taxon>Euteleostomi</taxon>
        <taxon>Amphibia</taxon>
        <taxon>Batrachia</taxon>
        <taxon>Caudata</taxon>
        <taxon>Salamandroidea</taxon>
        <taxon>Salamandridae</taxon>
        <taxon>Pleurodelinae</taxon>
        <taxon>Pleurodeles</taxon>
    </lineage>
</organism>
<evidence type="ECO:0000313" key="2">
    <source>
        <dbReference type="Proteomes" id="UP001066276"/>
    </source>
</evidence>
<accession>A0AAV7T4T1</accession>
<dbReference type="AlphaFoldDB" id="A0AAV7T4T1"/>
<name>A0AAV7T4T1_PLEWA</name>
<gene>
    <name evidence="1" type="ORF">NDU88_003485</name>
</gene>
<protein>
    <submittedName>
        <fullName evidence="1">Uncharacterized protein</fullName>
    </submittedName>
</protein>